<feature type="compositionally biased region" description="Polar residues" evidence="5">
    <location>
        <begin position="245"/>
        <end position="268"/>
    </location>
</feature>
<evidence type="ECO:0000256" key="5">
    <source>
        <dbReference type="SAM" id="MobiDB-lite"/>
    </source>
</evidence>
<dbReference type="Pfam" id="PF03957">
    <property type="entry name" value="Jun"/>
    <property type="match status" value="1"/>
</dbReference>
<feature type="domain" description="BZIP" evidence="6">
    <location>
        <begin position="426"/>
        <end position="489"/>
    </location>
</feature>
<dbReference type="PANTHER" id="PTHR11462:SF35">
    <property type="entry name" value="TRANSCRIPTION FACTOR JRA"/>
    <property type="match status" value="1"/>
</dbReference>
<evidence type="ECO:0000259" key="6">
    <source>
        <dbReference type="PROSITE" id="PS50217"/>
    </source>
</evidence>
<organism evidence="7 8">
    <name type="scientific">Bursaphelenchus xylophilus</name>
    <name type="common">Pinewood nematode worm</name>
    <name type="synonym">Aphelenchoides xylophilus</name>
    <dbReference type="NCBI Taxonomy" id="6326"/>
    <lineage>
        <taxon>Eukaryota</taxon>
        <taxon>Metazoa</taxon>
        <taxon>Ecdysozoa</taxon>
        <taxon>Nematoda</taxon>
        <taxon>Chromadorea</taxon>
        <taxon>Rhabditida</taxon>
        <taxon>Tylenchina</taxon>
        <taxon>Tylenchomorpha</taxon>
        <taxon>Aphelenchoidea</taxon>
        <taxon>Aphelenchoididae</taxon>
        <taxon>Bursaphelenchus</taxon>
    </lineage>
</organism>
<dbReference type="Gene3D" id="1.20.5.170">
    <property type="match status" value="1"/>
</dbReference>
<protein>
    <submittedName>
        <fullName evidence="8">BZIP domain-containing protein</fullName>
    </submittedName>
</protein>
<dbReference type="InterPro" id="IPR002112">
    <property type="entry name" value="Leuzip_Jun"/>
</dbReference>
<dbReference type="GO" id="GO:0051726">
    <property type="term" value="P:regulation of cell cycle"/>
    <property type="evidence" value="ECO:0007669"/>
    <property type="project" value="TreeGrafter"/>
</dbReference>
<feature type="compositionally biased region" description="Basic and acidic residues" evidence="5">
    <location>
        <begin position="1"/>
        <end position="14"/>
    </location>
</feature>
<evidence type="ECO:0000256" key="2">
    <source>
        <dbReference type="ARBA" id="ARBA00023015"/>
    </source>
</evidence>
<dbReference type="PROSITE" id="PS50217">
    <property type="entry name" value="BZIP"/>
    <property type="match status" value="1"/>
</dbReference>
<dbReference type="GO" id="GO:0000978">
    <property type="term" value="F:RNA polymerase II cis-regulatory region sequence-specific DNA binding"/>
    <property type="evidence" value="ECO:0007669"/>
    <property type="project" value="TreeGrafter"/>
</dbReference>
<dbReference type="Proteomes" id="UP000095284">
    <property type="component" value="Unplaced"/>
</dbReference>
<evidence type="ECO:0000256" key="3">
    <source>
        <dbReference type="ARBA" id="ARBA00023125"/>
    </source>
</evidence>
<dbReference type="GO" id="GO:0000981">
    <property type="term" value="F:DNA-binding transcription factor activity, RNA polymerase II-specific"/>
    <property type="evidence" value="ECO:0007669"/>
    <property type="project" value="TreeGrafter"/>
</dbReference>
<comment type="similarity">
    <text evidence="1">Belongs to the bZIP family. Jun subfamily.</text>
</comment>
<dbReference type="GO" id="GO:0005667">
    <property type="term" value="C:transcription regulator complex"/>
    <property type="evidence" value="ECO:0007669"/>
    <property type="project" value="TreeGrafter"/>
</dbReference>
<feature type="region of interest" description="Disordered" evidence="5">
    <location>
        <begin position="379"/>
        <end position="425"/>
    </location>
</feature>
<dbReference type="PRINTS" id="PR00043">
    <property type="entry name" value="LEUZIPPRJUN"/>
</dbReference>
<dbReference type="WBParaSite" id="BXY_1725100.1">
    <property type="protein sequence ID" value="BXY_1725100.1"/>
    <property type="gene ID" value="BXY_1725100"/>
</dbReference>
<evidence type="ECO:0000313" key="7">
    <source>
        <dbReference type="Proteomes" id="UP000095284"/>
    </source>
</evidence>
<evidence type="ECO:0000256" key="1">
    <source>
        <dbReference type="ARBA" id="ARBA00006882"/>
    </source>
</evidence>
<dbReference type="Pfam" id="PF00170">
    <property type="entry name" value="bZIP_1"/>
    <property type="match status" value="1"/>
</dbReference>
<feature type="region of interest" description="Disordered" evidence="5">
    <location>
        <begin position="321"/>
        <end position="361"/>
    </location>
</feature>
<reference evidence="8" key="1">
    <citation type="submission" date="2016-11" db="UniProtKB">
        <authorList>
            <consortium name="WormBaseParasite"/>
        </authorList>
    </citation>
    <scope>IDENTIFICATION</scope>
</reference>
<dbReference type="GO" id="GO:0042127">
    <property type="term" value="P:regulation of cell population proliferation"/>
    <property type="evidence" value="ECO:0007669"/>
    <property type="project" value="TreeGrafter"/>
</dbReference>
<feature type="region of interest" description="Disordered" evidence="5">
    <location>
        <begin position="245"/>
        <end position="284"/>
    </location>
</feature>
<dbReference type="InterPro" id="IPR050946">
    <property type="entry name" value="AP-1_TF_bZIP"/>
</dbReference>
<feature type="compositionally biased region" description="Low complexity" evidence="5">
    <location>
        <begin position="328"/>
        <end position="343"/>
    </location>
</feature>
<proteinExistence type="inferred from homology"/>
<keyword evidence="2" id="KW-0805">Transcription regulation</keyword>
<dbReference type="CDD" id="cd14696">
    <property type="entry name" value="bZIP_Jun"/>
    <property type="match status" value="1"/>
</dbReference>
<dbReference type="SMART" id="SM00338">
    <property type="entry name" value="BRLZ"/>
    <property type="match status" value="1"/>
</dbReference>
<sequence length="513" mass="57119">MIRDRSHLALDPTKKRGKGPTANDLLSPVNKEMLDYIYSLISPDRNRSNLDLQNSLQALTQGQNEIPETPTPTRIIFPKDVTKDQENFAEGFQQALQQLQQQNSFVPTPTNRTNLPSIFNLLAAITPTLTQAPSLIPPSSSVDSPLISEADTKTSDVTTLSPTAVVTSSISPLSNESGGSLINTSTCSSTSSSSGVNLAEVQRKLTGTQNSKSVHSFASDPTPFFSMDLMVAHFNSHNHRHYYSSTPTWSGGEQTVQQPLPSQEQFSPTFLPDDPRPMEKGRGQESFDFEWDSDSQNYMDIFQQSDLSGFSNFIGHHPNNLIPANHLPPQSHPQVPVSQHPQSNGYPMSTSTSQTKSDPQLSVAVSTLAAAAAMNSYGGHVHQSPIPQQRHQAGGPQRHLNGVPSTSNELMGFGQSEGLDLEEQERRKLERKRARNRMAASKCRQRKLERIQELELQLQAEREKNVHLLTRSEFMRNRVDDLTKLVEQHRQNGCAFELPHWYRSPPLQHDMNM</sequence>
<feature type="region of interest" description="Disordered" evidence="5">
    <location>
        <begin position="1"/>
        <end position="26"/>
    </location>
</feature>
<dbReference type="AlphaFoldDB" id="A0A1I7SW21"/>
<dbReference type="PROSITE" id="PS00036">
    <property type="entry name" value="BZIP_BASIC"/>
    <property type="match status" value="1"/>
</dbReference>
<dbReference type="InterPro" id="IPR004827">
    <property type="entry name" value="bZIP"/>
</dbReference>
<dbReference type="PANTHER" id="PTHR11462">
    <property type="entry name" value="JUN TRANSCRIPTION FACTOR-RELATED"/>
    <property type="match status" value="1"/>
</dbReference>
<evidence type="ECO:0000313" key="8">
    <source>
        <dbReference type="WBParaSite" id="BXY_1725100.1"/>
    </source>
</evidence>
<dbReference type="SUPFAM" id="SSF57959">
    <property type="entry name" value="Leucine zipper domain"/>
    <property type="match status" value="1"/>
</dbReference>
<dbReference type="InterPro" id="IPR005643">
    <property type="entry name" value="JNK"/>
</dbReference>
<keyword evidence="3" id="KW-0238">DNA-binding</keyword>
<accession>A0A1I7SW21</accession>
<keyword evidence="4" id="KW-0804">Transcription</keyword>
<feature type="compositionally biased region" description="Basic and acidic residues" evidence="5">
    <location>
        <begin position="273"/>
        <end position="284"/>
    </location>
</feature>
<name>A0A1I7SW21_BURXY</name>
<evidence type="ECO:0000256" key="4">
    <source>
        <dbReference type="ARBA" id="ARBA00023163"/>
    </source>
</evidence>
<feature type="compositionally biased region" description="Polar residues" evidence="5">
    <location>
        <begin position="344"/>
        <end position="360"/>
    </location>
</feature>
<dbReference type="InterPro" id="IPR046347">
    <property type="entry name" value="bZIP_sf"/>
</dbReference>